<proteinExistence type="predicted"/>
<keyword evidence="2" id="KW-1185">Reference proteome</keyword>
<dbReference type="Proteomes" id="UP000308430">
    <property type="component" value="Unassembled WGS sequence"/>
</dbReference>
<comment type="caution">
    <text evidence="1">The sequence shown here is derived from an EMBL/GenBank/DDBJ whole genome shotgun (WGS) entry which is preliminary data.</text>
</comment>
<dbReference type="AlphaFoldDB" id="A0A4S4ASJ3"/>
<dbReference type="EMBL" id="SSOC01000006">
    <property type="protein sequence ID" value="THF62814.1"/>
    <property type="molecule type" value="Genomic_DNA"/>
</dbReference>
<organism evidence="1 2">
    <name type="scientific">Pseudothauera nasutitermitis</name>
    <dbReference type="NCBI Taxonomy" id="2565930"/>
    <lineage>
        <taxon>Bacteria</taxon>
        <taxon>Pseudomonadati</taxon>
        <taxon>Pseudomonadota</taxon>
        <taxon>Betaproteobacteria</taxon>
        <taxon>Rhodocyclales</taxon>
        <taxon>Zoogloeaceae</taxon>
        <taxon>Pseudothauera</taxon>
    </lineage>
</organism>
<reference evidence="1 2" key="1">
    <citation type="submission" date="2019-04" db="EMBL/GenBank/DDBJ databases">
        <title>Azoarcus nasutitermitis sp. nov. isolated from termite nest.</title>
        <authorList>
            <person name="Lin S.-Y."/>
            <person name="Hameed A."/>
            <person name="Hsu Y.-H."/>
            <person name="Young C.-C."/>
        </authorList>
    </citation>
    <scope>NUCLEOTIDE SEQUENCE [LARGE SCALE GENOMIC DNA]</scope>
    <source>
        <strain evidence="1 2">CC-YHH838</strain>
    </source>
</reference>
<sequence length="100" mass="11307">MEQNSIQVKTGMKQGVDIDFLFQKGRGFTIVWIKNHPILAISSNGLHIAGIRYWSIRTVRSFLGASKIRKILAGLVPLAEKTKEMTDLFLLHPTLFKIGR</sequence>
<accession>A0A4S4ASJ3</accession>
<evidence type="ECO:0000313" key="2">
    <source>
        <dbReference type="Proteomes" id="UP000308430"/>
    </source>
</evidence>
<protein>
    <submittedName>
        <fullName evidence="1">Uncharacterized protein</fullName>
    </submittedName>
</protein>
<gene>
    <name evidence="1" type="ORF">E6C76_16205</name>
</gene>
<name>A0A4S4ASJ3_9RHOO</name>
<dbReference type="RefSeq" id="WP_136349295.1">
    <property type="nucleotide sequence ID" value="NZ_SSOC01000006.1"/>
</dbReference>
<evidence type="ECO:0000313" key="1">
    <source>
        <dbReference type="EMBL" id="THF62814.1"/>
    </source>
</evidence>